<keyword evidence="6 7" id="KW-0949">S-adenosyl-L-methionine</keyword>
<reference evidence="8 9" key="1">
    <citation type="journal article" date="2014" name="Genome Announc.">
        <title>Draft Genome Sequence of Lutibaculum baratangense Strain AMV1T, Isolated from a Mud Volcano in Andamans, India.</title>
        <authorList>
            <person name="Singh A."/>
            <person name="Sreenivas A."/>
            <person name="Sathyanarayana Reddy G."/>
            <person name="Pinnaka A.K."/>
            <person name="Shivaji S."/>
        </authorList>
    </citation>
    <scope>NUCLEOTIDE SEQUENCE [LARGE SCALE GENOMIC DNA]</scope>
    <source>
        <strain evidence="8 9">AMV1</strain>
    </source>
</reference>
<organism evidence="8 9">
    <name type="scientific">Lutibaculum baratangense AMV1</name>
    <dbReference type="NCBI Taxonomy" id="631454"/>
    <lineage>
        <taxon>Bacteria</taxon>
        <taxon>Pseudomonadati</taxon>
        <taxon>Pseudomonadota</taxon>
        <taxon>Alphaproteobacteria</taxon>
        <taxon>Hyphomicrobiales</taxon>
        <taxon>Tepidamorphaceae</taxon>
        <taxon>Lutibaculum</taxon>
    </lineage>
</organism>
<evidence type="ECO:0000256" key="6">
    <source>
        <dbReference type="ARBA" id="ARBA00022691"/>
    </source>
</evidence>
<dbReference type="FunFam" id="3.40.50.150:FF:000010">
    <property type="entry name" value="Protein-L-isoaspartate O-methyltransferase"/>
    <property type="match status" value="1"/>
</dbReference>
<dbReference type="PATRIC" id="fig|631454.5.peg.3579"/>
<keyword evidence="5 7" id="KW-0808">Transferase</keyword>
<dbReference type="InterPro" id="IPR000682">
    <property type="entry name" value="PCMT"/>
</dbReference>
<dbReference type="NCBIfam" id="TIGR00080">
    <property type="entry name" value="pimt"/>
    <property type="match status" value="1"/>
</dbReference>
<dbReference type="OrthoDB" id="9810066at2"/>
<dbReference type="Proteomes" id="UP000017819">
    <property type="component" value="Unassembled WGS sequence"/>
</dbReference>
<dbReference type="Pfam" id="PF01135">
    <property type="entry name" value="PCMT"/>
    <property type="match status" value="1"/>
</dbReference>
<comment type="function">
    <text evidence="7">Catalyzes the methyl esterification of L-isoaspartyl residues in peptides and proteins that result from spontaneous decomposition of normal L-aspartyl and L-asparaginyl residues. It plays a role in the repair and/or degradation of damaged proteins.</text>
</comment>
<feature type="active site" evidence="7">
    <location>
        <position position="67"/>
    </location>
</feature>
<comment type="similarity">
    <text evidence="2 7">Belongs to the methyltransferase superfamily. L-isoaspartyl/D-aspartyl protein methyltransferase family.</text>
</comment>
<evidence type="ECO:0000256" key="7">
    <source>
        <dbReference type="HAMAP-Rule" id="MF_00090"/>
    </source>
</evidence>
<dbReference type="GO" id="GO:0030091">
    <property type="term" value="P:protein repair"/>
    <property type="evidence" value="ECO:0007669"/>
    <property type="project" value="UniProtKB-UniRule"/>
</dbReference>
<dbReference type="GO" id="GO:0032259">
    <property type="term" value="P:methylation"/>
    <property type="evidence" value="ECO:0007669"/>
    <property type="project" value="UniProtKB-KW"/>
</dbReference>
<comment type="caution">
    <text evidence="8">The sequence shown here is derived from an EMBL/GenBank/DDBJ whole genome shotgun (WGS) entry which is preliminary data.</text>
</comment>
<keyword evidence="3 7" id="KW-0963">Cytoplasm</keyword>
<dbReference type="PANTHER" id="PTHR11579">
    <property type="entry name" value="PROTEIN-L-ISOASPARTATE O-METHYLTRANSFERASE"/>
    <property type="match status" value="1"/>
</dbReference>
<evidence type="ECO:0000256" key="5">
    <source>
        <dbReference type="ARBA" id="ARBA00022679"/>
    </source>
</evidence>
<dbReference type="CDD" id="cd02440">
    <property type="entry name" value="AdoMet_MTases"/>
    <property type="match status" value="1"/>
</dbReference>
<dbReference type="Gene3D" id="3.40.50.150">
    <property type="entry name" value="Vaccinia Virus protein VP39"/>
    <property type="match status" value="1"/>
</dbReference>
<dbReference type="PANTHER" id="PTHR11579:SF0">
    <property type="entry name" value="PROTEIN-L-ISOASPARTATE(D-ASPARTATE) O-METHYLTRANSFERASE"/>
    <property type="match status" value="1"/>
</dbReference>
<dbReference type="NCBIfam" id="NF001453">
    <property type="entry name" value="PRK00312.1"/>
    <property type="match status" value="1"/>
</dbReference>
<dbReference type="RefSeq" id="WP_023433736.1">
    <property type="nucleotide sequence ID" value="NZ_AWXZ01000039.1"/>
</dbReference>
<dbReference type="HAMAP" id="MF_00090">
    <property type="entry name" value="PIMT"/>
    <property type="match status" value="1"/>
</dbReference>
<keyword evidence="4 7" id="KW-0489">Methyltransferase</keyword>
<dbReference type="eggNOG" id="COG2518">
    <property type="taxonomic scope" value="Bacteria"/>
</dbReference>
<comment type="subcellular location">
    <subcellularLocation>
        <location evidence="1 7">Cytoplasm</location>
    </subcellularLocation>
</comment>
<dbReference type="STRING" id="631454.N177_3618"/>
<protein>
    <recommendedName>
        <fullName evidence="7">Protein-L-isoaspartate O-methyltransferase</fullName>
        <ecNumber evidence="7">2.1.1.77</ecNumber>
    </recommendedName>
    <alternativeName>
        <fullName evidence="7">L-isoaspartyl protein carboxyl methyltransferase</fullName>
    </alternativeName>
    <alternativeName>
        <fullName evidence="7">Protein L-isoaspartyl methyltransferase</fullName>
    </alternativeName>
    <alternativeName>
        <fullName evidence="7">Protein-beta-aspartate methyltransferase</fullName>
        <shortName evidence="7">PIMT</shortName>
    </alternativeName>
</protein>
<evidence type="ECO:0000256" key="4">
    <source>
        <dbReference type="ARBA" id="ARBA00022603"/>
    </source>
</evidence>
<evidence type="ECO:0000313" key="9">
    <source>
        <dbReference type="Proteomes" id="UP000017819"/>
    </source>
</evidence>
<dbReference type="GO" id="GO:0005737">
    <property type="term" value="C:cytoplasm"/>
    <property type="evidence" value="ECO:0007669"/>
    <property type="project" value="UniProtKB-SubCell"/>
</dbReference>
<evidence type="ECO:0000256" key="2">
    <source>
        <dbReference type="ARBA" id="ARBA00005369"/>
    </source>
</evidence>
<keyword evidence="9" id="KW-1185">Reference proteome</keyword>
<dbReference type="AlphaFoldDB" id="V4RJX0"/>
<evidence type="ECO:0000313" key="8">
    <source>
        <dbReference type="EMBL" id="ESR23550.1"/>
    </source>
</evidence>
<dbReference type="EC" id="2.1.1.77" evidence="7"/>
<dbReference type="PROSITE" id="PS01279">
    <property type="entry name" value="PCMT"/>
    <property type="match status" value="1"/>
</dbReference>
<evidence type="ECO:0000256" key="1">
    <source>
        <dbReference type="ARBA" id="ARBA00004496"/>
    </source>
</evidence>
<accession>V4RJX0</accession>
<dbReference type="GO" id="GO:0004719">
    <property type="term" value="F:protein-L-isoaspartate (D-aspartate) O-methyltransferase activity"/>
    <property type="evidence" value="ECO:0007669"/>
    <property type="project" value="UniProtKB-UniRule"/>
</dbReference>
<proteinExistence type="inferred from homology"/>
<sequence length="220" mass="24585">MAEEDGEHERNIFAARLTMALRAQGVRDLKVLQAIETLPRSEFVDPAYVAYAYDDRSLPIECGQTISQPYVVAFMTAQLRIGDRDKVLEIGTGSGYQAAILSRICRRVYTIERYRTLLREAEARFERLGFSNITTMLGDGLKGWPSQAPFDRIMVTAAAEEIPPHLVEQLKVGGLMIVPVGPVGGIQHLIRVERTEEGFTEERLLAVRFVPLVPGKAEQL</sequence>
<name>V4RJX0_9HYPH</name>
<comment type="catalytic activity">
    <reaction evidence="7">
        <text>[protein]-L-isoaspartate + S-adenosyl-L-methionine = [protein]-L-isoaspartate alpha-methyl ester + S-adenosyl-L-homocysteine</text>
        <dbReference type="Rhea" id="RHEA:12705"/>
        <dbReference type="Rhea" id="RHEA-COMP:12143"/>
        <dbReference type="Rhea" id="RHEA-COMP:12144"/>
        <dbReference type="ChEBI" id="CHEBI:57856"/>
        <dbReference type="ChEBI" id="CHEBI:59789"/>
        <dbReference type="ChEBI" id="CHEBI:90596"/>
        <dbReference type="ChEBI" id="CHEBI:90598"/>
        <dbReference type="EC" id="2.1.1.77"/>
    </reaction>
</comment>
<dbReference type="SUPFAM" id="SSF53335">
    <property type="entry name" value="S-adenosyl-L-methionine-dependent methyltransferases"/>
    <property type="match status" value="1"/>
</dbReference>
<dbReference type="EMBL" id="AWXZ01000039">
    <property type="protein sequence ID" value="ESR23550.1"/>
    <property type="molecule type" value="Genomic_DNA"/>
</dbReference>
<gene>
    <name evidence="7" type="primary">pcm</name>
    <name evidence="8" type="ORF">N177_3618</name>
</gene>
<dbReference type="InterPro" id="IPR029063">
    <property type="entry name" value="SAM-dependent_MTases_sf"/>
</dbReference>
<evidence type="ECO:0000256" key="3">
    <source>
        <dbReference type="ARBA" id="ARBA00022490"/>
    </source>
</evidence>